<dbReference type="AlphaFoldDB" id="A0A7S8MW83"/>
<reference evidence="2 3" key="1">
    <citation type="submission" date="2020-11" db="EMBL/GenBank/DDBJ databases">
        <title>Amino acid is mineralized and recycled by bacteria in oceanic microbiome.</title>
        <authorList>
            <person name="Zheng L.Y."/>
        </authorList>
    </citation>
    <scope>NUCLEOTIDE SEQUENCE [LARGE SCALE GENOMIC DNA]</scope>
    <source>
        <strain evidence="2 3">A32-1</strain>
    </source>
</reference>
<proteinExistence type="predicted"/>
<evidence type="ECO:0000313" key="2">
    <source>
        <dbReference type="EMBL" id="QPE03625.1"/>
    </source>
</evidence>
<evidence type="ECO:0000256" key="1">
    <source>
        <dbReference type="SAM" id="Phobius"/>
    </source>
</evidence>
<evidence type="ECO:0000313" key="3">
    <source>
        <dbReference type="Proteomes" id="UP000594480"/>
    </source>
</evidence>
<feature type="transmembrane region" description="Helical" evidence="1">
    <location>
        <begin position="84"/>
        <end position="103"/>
    </location>
</feature>
<dbReference type="EMBL" id="CP064760">
    <property type="protein sequence ID" value="QPE03625.1"/>
    <property type="molecule type" value="Genomic_DNA"/>
</dbReference>
<keyword evidence="1" id="KW-0472">Membrane</keyword>
<keyword evidence="1" id="KW-0812">Transmembrane</keyword>
<organism evidence="2 3">
    <name type="scientific">Microbacterium schleiferi</name>
    <dbReference type="NCBI Taxonomy" id="69362"/>
    <lineage>
        <taxon>Bacteria</taxon>
        <taxon>Bacillati</taxon>
        <taxon>Actinomycetota</taxon>
        <taxon>Actinomycetes</taxon>
        <taxon>Micrococcales</taxon>
        <taxon>Microbacteriaceae</taxon>
        <taxon>Microbacterium</taxon>
    </lineage>
</organism>
<dbReference type="KEGG" id="msf:IT882_09855"/>
<name>A0A7S8MW83_9MICO</name>
<accession>A0A7S8MW83</accession>
<protein>
    <submittedName>
        <fullName evidence="2">Uncharacterized protein</fullName>
    </submittedName>
</protein>
<sequence>MTHADAEIQSSVTGSSVLPGVEIVARIRRVATVTALALWVYATFTRGMAGTCAGGIGADGGYIDSNGNPTEVVPQCMTLTLEPSLVVIIAVVLAFIVALTLVIRRAQTIPAALRILDWAAIVILAIAAVSLVVSLAWFAVLEAPIRDWSPDGDWSLIFPFPFGAVDVSITPMPASVTG</sequence>
<dbReference type="RefSeq" id="WP_195691727.1">
    <property type="nucleotide sequence ID" value="NZ_CP064760.1"/>
</dbReference>
<gene>
    <name evidence="2" type="ORF">IT882_09855</name>
</gene>
<dbReference type="Proteomes" id="UP000594480">
    <property type="component" value="Chromosome"/>
</dbReference>
<keyword evidence="1" id="KW-1133">Transmembrane helix</keyword>
<feature type="transmembrane region" description="Helical" evidence="1">
    <location>
        <begin position="115"/>
        <end position="140"/>
    </location>
</feature>
<keyword evidence="3" id="KW-1185">Reference proteome</keyword>